<comment type="caution">
    <text evidence="1">The sequence shown here is derived from an EMBL/GenBank/DDBJ whole genome shotgun (WGS) entry which is preliminary data.</text>
</comment>
<reference evidence="1" key="1">
    <citation type="submission" date="2022-04" db="EMBL/GenBank/DDBJ databases">
        <title>Jade perch genome.</title>
        <authorList>
            <person name="Chao B."/>
        </authorList>
    </citation>
    <scope>NUCLEOTIDE SEQUENCE</scope>
    <source>
        <strain evidence="1">CB-2022</strain>
    </source>
</reference>
<sequence length="272" mass="30113">MKLGLLVVLAVAVLVPSLSESRIVSKCELKEKLGAAISLPGNLERFREKILALVVCNVNRRSSLNTALVRVFGKRRPMMTVATTTIAPTTTTTTRPATTTTTTPATTTINATTTTTTATATATNATTTSPTPNTTTPGLRRRREAESMSEEDDTTKLDRSLGEMLSNEDRRTDDDESDANEEDEEEEDESDEGDEDEQEENGKRKKQSRPKKKRRPSSAWSLGYYGIFQLFDSLFCDSGYRSSRNVCRTSCTAFTDDNIMDDIACFVRSGYW</sequence>
<feature type="non-terminal residue" evidence="1">
    <location>
        <position position="272"/>
    </location>
</feature>
<name>A0ACB8VDF8_9TELE</name>
<protein>
    <submittedName>
        <fullName evidence="1">Uncharacterized protein</fullName>
    </submittedName>
</protein>
<dbReference type="EMBL" id="CM041553">
    <property type="protein sequence ID" value="KAI3353549.1"/>
    <property type="molecule type" value="Genomic_DNA"/>
</dbReference>
<organism evidence="1 2">
    <name type="scientific">Scortum barcoo</name>
    <name type="common">barcoo grunter</name>
    <dbReference type="NCBI Taxonomy" id="214431"/>
    <lineage>
        <taxon>Eukaryota</taxon>
        <taxon>Metazoa</taxon>
        <taxon>Chordata</taxon>
        <taxon>Craniata</taxon>
        <taxon>Vertebrata</taxon>
        <taxon>Euteleostomi</taxon>
        <taxon>Actinopterygii</taxon>
        <taxon>Neopterygii</taxon>
        <taxon>Teleostei</taxon>
        <taxon>Neoteleostei</taxon>
        <taxon>Acanthomorphata</taxon>
        <taxon>Eupercaria</taxon>
        <taxon>Centrarchiformes</taxon>
        <taxon>Terapontoidei</taxon>
        <taxon>Terapontidae</taxon>
        <taxon>Scortum</taxon>
    </lineage>
</organism>
<keyword evidence="2" id="KW-1185">Reference proteome</keyword>
<proteinExistence type="predicted"/>
<evidence type="ECO:0000313" key="1">
    <source>
        <dbReference type="EMBL" id="KAI3353549.1"/>
    </source>
</evidence>
<evidence type="ECO:0000313" key="2">
    <source>
        <dbReference type="Proteomes" id="UP000831701"/>
    </source>
</evidence>
<gene>
    <name evidence="1" type="ORF">L3Q82_020067</name>
</gene>
<dbReference type="Proteomes" id="UP000831701">
    <property type="component" value="Chromosome 23"/>
</dbReference>
<accession>A0ACB8VDF8</accession>